<dbReference type="GO" id="GO:0016829">
    <property type="term" value="F:lyase activity"/>
    <property type="evidence" value="ECO:0007669"/>
    <property type="project" value="UniProtKB-KW"/>
</dbReference>
<dbReference type="Proteomes" id="UP000052237">
    <property type="component" value="Unassembled WGS sequence"/>
</dbReference>
<keyword evidence="1" id="KW-0456">Lyase</keyword>
<dbReference type="EMBL" id="FAVB01000001">
    <property type="protein sequence ID" value="CUU72727.1"/>
    <property type="molecule type" value="Genomic_DNA"/>
</dbReference>
<dbReference type="RefSeq" id="WP_059434969.1">
    <property type="nucleotide sequence ID" value="NZ_FAVB01000001.1"/>
</dbReference>
<dbReference type="InterPro" id="IPR035911">
    <property type="entry name" value="MurE/MurF_N"/>
</dbReference>
<comment type="caution">
    <text evidence="1">The sequence shown here is derived from an EMBL/GenBank/DDBJ whole genome shotgun (WGS) entry which is preliminary data.</text>
</comment>
<keyword evidence="2" id="KW-1185">Reference proteome</keyword>
<proteinExistence type="predicted"/>
<organism evidence="1 2">
    <name type="scientific">Campylobacter hyointestinalis subsp. hyointestinalis</name>
    <dbReference type="NCBI Taxonomy" id="91352"/>
    <lineage>
        <taxon>Bacteria</taxon>
        <taxon>Pseudomonadati</taxon>
        <taxon>Campylobacterota</taxon>
        <taxon>Epsilonproteobacteria</taxon>
        <taxon>Campylobacterales</taxon>
        <taxon>Campylobacteraceae</taxon>
        <taxon>Campylobacter</taxon>
    </lineage>
</organism>
<reference evidence="1 2" key="1">
    <citation type="submission" date="2015-11" db="EMBL/GenBank/DDBJ databases">
        <authorList>
            <consortium name="Pathogen Informatics"/>
        </authorList>
    </citation>
    <scope>NUCLEOTIDE SEQUENCE [LARGE SCALE GENOMIC DNA]</scope>
    <source>
        <strain evidence="1 2">006A-0059</strain>
    </source>
</reference>
<dbReference type="Gene3D" id="3.40.1390.10">
    <property type="entry name" value="MurE/MurF, N-terminal domain"/>
    <property type="match status" value="1"/>
</dbReference>
<evidence type="ECO:0000313" key="1">
    <source>
        <dbReference type="EMBL" id="CUU72727.1"/>
    </source>
</evidence>
<dbReference type="AlphaFoldDB" id="A0A0S4RGQ6"/>
<dbReference type="SUPFAM" id="SSF63418">
    <property type="entry name" value="MurE/MurF N-terminal domain"/>
    <property type="match status" value="1"/>
</dbReference>
<evidence type="ECO:0000313" key="2">
    <source>
        <dbReference type="Proteomes" id="UP000052237"/>
    </source>
</evidence>
<dbReference type="EC" id="4.99.1.1" evidence="1"/>
<protein>
    <submittedName>
        <fullName evidence="1">Ferrochelatase</fullName>
        <ecNumber evidence="1">4.99.1.1</ecNumber>
    </submittedName>
</protein>
<gene>
    <name evidence="1" type="ORF">ERS686654_00452</name>
</gene>
<sequence>MRIENLTRLVDGELQNSPKISMVSGFCIDANLAKNGFAFIAFDGDENEVEKAIANGAYAVIFDTKLKVLESEIAYIKVDSLNLCLLRLIRFFATSKEINFICVKAVEFCILKHLTIPKKVKLIGSNLQNIFLEILEAEQNSIFFCPNLQVLEKLTPSFSYLEDEKAVLINKSSIFFTNALLAKNYYQNIMFPYIFADELSKIARFFISKNIDFKFKNINDFPHFKPLFIDRFFRMKPFGSTQRAFIVENDDELFIKEANFLKSKFSDVLICVPSTQNVSFDADFIFNDIKELKNLKDFRYALVKAEFEELSAMLNEKINEESLFE</sequence>
<name>A0A0S4RGQ6_CAMHY</name>
<accession>A0A0S4RGQ6</accession>